<dbReference type="KEGG" id="bteq:G4P54_04280"/>
<dbReference type="InterPro" id="IPR025233">
    <property type="entry name" value="DUF4176"/>
</dbReference>
<dbReference type="EMBL" id="CP048852">
    <property type="protein sequence ID" value="QIW79080.1"/>
    <property type="molecule type" value="Genomic_DNA"/>
</dbReference>
<accession>A0A6H0WEW6</accession>
<organism evidence="1 2">
    <name type="scientific">Bacillus tequilensis</name>
    <dbReference type="NCBI Taxonomy" id="227866"/>
    <lineage>
        <taxon>Bacteria</taxon>
        <taxon>Bacillati</taxon>
        <taxon>Bacillota</taxon>
        <taxon>Bacilli</taxon>
        <taxon>Bacillales</taxon>
        <taxon>Bacillaceae</taxon>
        <taxon>Bacillus</taxon>
    </lineage>
</organism>
<gene>
    <name evidence="1" type="ORF">G4P54_04280</name>
</gene>
<dbReference type="RefSeq" id="WP_167871886.1">
    <property type="nucleotide sequence ID" value="NZ_CP048852.1"/>
</dbReference>
<keyword evidence="2" id="KW-1185">Reference proteome</keyword>
<name>A0A6H0WEW6_9BACI</name>
<reference evidence="1 2" key="1">
    <citation type="submission" date="2020-02" db="EMBL/GenBank/DDBJ databases">
        <title>Genome sequencing, annotation and comparative genomic analysis of Bacillus tequilensis EA-CB0015, an effective biological control agent against Pseudocercospora fijiensis in banana plants.</title>
        <authorList>
            <person name="Cuellar-Gaviria T.Z."/>
            <person name="Ju K.-S."/>
            <person name="Villegas-Escobar V."/>
        </authorList>
    </citation>
    <scope>NUCLEOTIDE SEQUENCE [LARGE SCALE GENOMIC DNA]</scope>
    <source>
        <strain evidence="1 2">EA-CB0015</strain>
    </source>
</reference>
<proteinExistence type="predicted"/>
<evidence type="ECO:0000313" key="2">
    <source>
        <dbReference type="Proteomes" id="UP000501914"/>
    </source>
</evidence>
<dbReference type="Proteomes" id="UP000501914">
    <property type="component" value="Chromosome"/>
</dbReference>
<protein>
    <submittedName>
        <fullName evidence="1">DUF4176 domain-containing protein</fullName>
    </submittedName>
</protein>
<dbReference type="AlphaFoldDB" id="A0A6H0WEW6"/>
<sequence length="84" mass="9823">MSNTLLPIGSVVKILNVRKIVMIYGRNQLQTSSQKRYDYVSVPYPEGNINENYNLFFNHDMIEEVLFEGYQTQEEKALQETFKG</sequence>
<evidence type="ECO:0000313" key="1">
    <source>
        <dbReference type="EMBL" id="QIW79080.1"/>
    </source>
</evidence>
<dbReference type="Pfam" id="PF13780">
    <property type="entry name" value="DUF4176"/>
    <property type="match status" value="1"/>
</dbReference>